<dbReference type="InterPro" id="IPR058395">
    <property type="entry name" value="DUF8082"/>
</dbReference>
<dbReference type="PANTHER" id="PTHR24363:SF0">
    <property type="entry name" value="SERINE_THREONINE KINASE LIKE DOMAIN CONTAINING 1"/>
    <property type="match status" value="1"/>
</dbReference>
<evidence type="ECO:0000256" key="1">
    <source>
        <dbReference type="ARBA" id="ARBA00012513"/>
    </source>
</evidence>
<dbReference type="GO" id="GO:0004674">
    <property type="term" value="F:protein serine/threonine kinase activity"/>
    <property type="evidence" value="ECO:0007669"/>
    <property type="project" value="UniProtKB-KW"/>
</dbReference>
<protein>
    <recommendedName>
        <fullName evidence="1">non-specific serine/threonine protein kinase</fullName>
        <ecNumber evidence="1">2.7.11.1</ecNumber>
    </recommendedName>
</protein>
<proteinExistence type="predicted"/>
<evidence type="ECO:0000313" key="12">
    <source>
        <dbReference type="Proteomes" id="UP000053372"/>
    </source>
</evidence>
<comment type="catalytic activity">
    <reaction evidence="7">
        <text>L-threonyl-[protein] + ATP = O-phospho-L-threonyl-[protein] + ADP + H(+)</text>
        <dbReference type="Rhea" id="RHEA:46608"/>
        <dbReference type="Rhea" id="RHEA-COMP:11060"/>
        <dbReference type="Rhea" id="RHEA-COMP:11605"/>
        <dbReference type="ChEBI" id="CHEBI:15378"/>
        <dbReference type="ChEBI" id="CHEBI:30013"/>
        <dbReference type="ChEBI" id="CHEBI:30616"/>
        <dbReference type="ChEBI" id="CHEBI:61977"/>
        <dbReference type="ChEBI" id="CHEBI:456216"/>
        <dbReference type="EC" id="2.7.11.1"/>
    </reaction>
</comment>
<dbReference type="Gene3D" id="1.10.510.10">
    <property type="entry name" value="Transferase(Phosphotransferase) domain 1"/>
    <property type="match status" value="1"/>
</dbReference>
<sequence length="494" mass="57121">MLTEIYRGTLVDNRYVIKKFLGQGGFGRTYLASDTRRFDESCVLKEFISTNSNPEILRRCQNFFQREARVLYQIEHPQIPKFKACFTEKERLFIVQEFIDGKTFSKILSERLAKTKQPFSETEVRSWLLELLPVIDYIHGQHIIHRDISLDNIMFSKQQNKPVLIDFGVVKEKFTQFFAVESSQQQMCGSVVGKIGYSPPEQLRMGYCYPCSDLYALGVCAIVLLTGKAPFMLIDSSLEWNWESYARLSDDLSRILRKMLAEKPTQRYQSAKEILLELQHYNSDINILPTTVQTNNLKSENQSHTIPEKYLEEKIISSDNKKGLRKDTQLNSQPEIKDTIADSQNFINYCQQELTSFVGPFAKILMQRTLESNPAIAPEKLVEVLSEAISQPEKAEALRNRLQNYLYRYSSPSQVQDNNNDESLNPVTTFSPKFIENCRRELTTFVGPFASIIIDDTLNGNPDLTPEELIENLILQIPDSERAENFKRRIRSFY</sequence>
<keyword evidence="2 11" id="KW-0723">Serine/threonine-protein kinase</keyword>
<dbReference type="InterPro" id="IPR011009">
    <property type="entry name" value="Kinase-like_dom_sf"/>
</dbReference>
<dbReference type="AlphaFoldDB" id="A0A0V7ZNT4"/>
<dbReference type="Pfam" id="PF26309">
    <property type="entry name" value="DUF8082"/>
    <property type="match status" value="2"/>
</dbReference>
<dbReference type="InterPro" id="IPR017441">
    <property type="entry name" value="Protein_kinase_ATP_BS"/>
</dbReference>
<dbReference type="InterPro" id="IPR008266">
    <property type="entry name" value="Tyr_kinase_AS"/>
</dbReference>
<evidence type="ECO:0000256" key="7">
    <source>
        <dbReference type="ARBA" id="ARBA00047899"/>
    </source>
</evidence>
<keyword evidence="6 9" id="KW-0067">ATP-binding</keyword>
<dbReference type="CDD" id="cd14014">
    <property type="entry name" value="STKc_PknB_like"/>
    <property type="match status" value="1"/>
</dbReference>
<evidence type="ECO:0000256" key="9">
    <source>
        <dbReference type="PROSITE-ProRule" id="PRU10141"/>
    </source>
</evidence>
<dbReference type="PROSITE" id="PS00107">
    <property type="entry name" value="PROTEIN_KINASE_ATP"/>
    <property type="match status" value="1"/>
</dbReference>
<gene>
    <name evidence="11" type="ORF">BC008_24410</name>
</gene>
<dbReference type="Pfam" id="PF00069">
    <property type="entry name" value="Pkinase"/>
    <property type="match status" value="1"/>
</dbReference>
<evidence type="ECO:0000256" key="5">
    <source>
        <dbReference type="ARBA" id="ARBA00022777"/>
    </source>
</evidence>
<evidence type="ECO:0000256" key="6">
    <source>
        <dbReference type="ARBA" id="ARBA00022840"/>
    </source>
</evidence>
<keyword evidence="5 11" id="KW-0418">Kinase</keyword>
<dbReference type="Gene3D" id="3.30.200.20">
    <property type="entry name" value="Phosphorylase Kinase, domain 1"/>
    <property type="match status" value="1"/>
</dbReference>
<keyword evidence="12" id="KW-1185">Reference proteome</keyword>
<dbReference type="SUPFAM" id="SSF56112">
    <property type="entry name" value="Protein kinase-like (PK-like)"/>
    <property type="match status" value="1"/>
</dbReference>
<dbReference type="InterPro" id="IPR000719">
    <property type="entry name" value="Prot_kinase_dom"/>
</dbReference>
<name>A0A0V7ZNT4_9CYAN</name>
<dbReference type="PROSITE" id="PS00109">
    <property type="entry name" value="PROTEIN_KINASE_TYR"/>
    <property type="match status" value="1"/>
</dbReference>
<evidence type="ECO:0000256" key="3">
    <source>
        <dbReference type="ARBA" id="ARBA00022679"/>
    </source>
</evidence>
<feature type="binding site" evidence="9">
    <location>
        <position position="45"/>
    </location>
    <ligand>
        <name>ATP</name>
        <dbReference type="ChEBI" id="CHEBI:30616"/>
    </ligand>
</feature>
<dbReference type="PROSITE" id="PS50011">
    <property type="entry name" value="PROTEIN_KINASE_DOM"/>
    <property type="match status" value="1"/>
</dbReference>
<keyword evidence="3" id="KW-0808">Transferase</keyword>
<accession>A0A0V7ZNT4</accession>
<evidence type="ECO:0000256" key="2">
    <source>
        <dbReference type="ARBA" id="ARBA00022527"/>
    </source>
</evidence>
<dbReference type="Proteomes" id="UP000053372">
    <property type="component" value="Unassembled WGS sequence"/>
</dbReference>
<comment type="caution">
    <text evidence="11">The sequence shown here is derived from an EMBL/GenBank/DDBJ whole genome shotgun (WGS) entry which is preliminary data.</text>
</comment>
<keyword evidence="4 9" id="KW-0547">Nucleotide-binding</keyword>
<dbReference type="OrthoDB" id="507628at2"/>
<evidence type="ECO:0000259" key="10">
    <source>
        <dbReference type="PROSITE" id="PS50011"/>
    </source>
</evidence>
<reference evidence="11 12" key="1">
    <citation type="journal article" date="2015" name="Genome Announc.">
        <title>Draft Genome of the Euendolithic (true boring) Cyanobacterium Mastigocoleus testarum strain BC008.</title>
        <authorList>
            <person name="Guida B.S."/>
            <person name="Garcia-Pichel F."/>
        </authorList>
    </citation>
    <scope>NUCLEOTIDE SEQUENCE [LARGE SCALE GENOMIC DNA]</scope>
    <source>
        <strain evidence="11 12">BC008</strain>
    </source>
</reference>
<feature type="domain" description="Protein kinase" evidence="10">
    <location>
        <begin position="15"/>
        <end position="282"/>
    </location>
</feature>
<evidence type="ECO:0000256" key="8">
    <source>
        <dbReference type="ARBA" id="ARBA00048679"/>
    </source>
</evidence>
<dbReference type="GO" id="GO:0005524">
    <property type="term" value="F:ATP binding"/>
    <property type="evidence" value="ECO:0007669"/>
    <property type="project" value="UniProtKB-UniRule"/>
</dbReference>
<evidence type="ECO:0000256" key="4">
    <source>
        <dbReference type="ARBA" id="ARBA00022741"/>
    </source>
</evidence>
<organism evidence="11 12">
    <name type="scientific">Mastigocoleus testarum BC008</name>
    <dbReference type="NCBI Taxonomy" id="371196"/>
    <lineage>
        <taxon>Bacteria</taxon>
        <taxon>Bacillati</taxon>
        <taxon>Cyanobacteriota</taxon>
        <taxon>Cyanophyceae</taxon>
        <taxon>Nostocales</taxon>
        <taxon>Hapalosiphonaceae</taxon>
        <taxon>Mastigocoleus</taxon>
    </lineage>
</organism>
<dbReference type="RefSeq" id="WP_027842075.1">
    <property type="nucleotide sequence ID" value="NZ_LMTZ01000099.1"/>
</dbReference>
<evidence type="ECO:0000313" key="11">
    <source>
        <dbReference type="EMBL" id="KST66123.1"/>
    </source>
</evidence>
<comment type="catalytic activity">
    <reaction evidence="8">
        <text>L-seryl-[protein] + ATP = O-phospho-L-seryl-[protein] + ADP + H(+)</text>
        <dbReference type="Rhea" id="RHEA:17989"/>
        <dbReference type="Rhea" id="RHEA-COMP:9863"/>
        <dbReference type="Rhea" id="RHEA-COMP:11604"/>
        <dbReference type="ChEBI" id="CHEBI:15378"/>
        <dbReference type="ChEBI" id="CHEBI:29999"/>
        <dbReference type="ChEBI" id="CHEBI:30616"/>
        <dbReference type="ChEBI" id="CHEBI:83421"/>
        <dbReference type="ChEBI" id="CHEBI:456216"/>
        <dbReference type="EC" id="2.7.11.1"/>
    </reaction>
</comment>
<dbReference type="EMBL" id="LMTZ01000099">
    <property type="protein sequence ID" value="KST66123.1"/>
    <property type="molecule type" value="Genomic_DNA"/>
</dbReference>
<dbReference type="EC" id="2.7.11.1" evidence="1"/>
<dbReference type="PANTHER" id="PTHR24363">
    <property type="entry name" value="SERINE/THREONINE PROTEIN KINASE"/>
    <property type="match status" value="1"/>
</dbReference>